<dbReference type="SMART" id="SM00463">
    <property type="entry name" value="SMR"/>
    <property type="match status" value="1"/>
</dbReference>
<gene>
    <name evidence="3" type="ORF">SAMN05444003_2235</name>
</gene>
<name>A0A1M5QQD7_9RHOB</name>
<evidence type="ECO:0000256" key="1">
    <source>
        <dbReference type="SAM" id="MobiDB-lite"/>
    </source>
</evidence>
<keyword evidence="4" id="KW-1185">Reference proteome</keyword>
<dbReference type="Gene3D" id="3.30.1370.110">
    <property type="match status" value="1"/>
</dbReference>
<dbReference type="GO" id="GO:0004519">
    <property type="term" value="F:endonuclease activity"/>
    <property type="evidence" value="ECO:0007669"/>
    <property type="project" value="UniProtKB-KW"/>
</dbReference>
<organism evidence="3 4">
    <name type="scientific">Cognatiyoonia sediminum</name>
    <dbReference type="NCBI Taxonomy" id="1508389"/>
    <lineage>
        <taxon>Bacteria</taxon>
        <taxon>Pseudomonadati</taxon>
        <taxon>Pseudomonadota</taxon>
        <taxon>Alphaproteobacteria</taxon>
        <taxon>Rhodobacterales</taxon>
        <taxon>Paracoccaceae</taxon>
        <taxon>Cognatiyoonia</taxon>
    </lineage>
</organism>
<dbReference type="PROSITE" id="PS50828">
    <property type="entry name" value="SMR"/>
    <property type="match status" value="1"/>
</dbReference>
<dbReference type="Proteomes" id="UP000184074">
    <property type="component" value="Unassembled WGS sequence"/>
</dbReference>
<dbReference type="EMBL" id="FQXB01000003">
    <property type="protein sequence ID" value="SHH15803.1"/>
    <property type="molecule type" value="Genomic_DNA"/>
</dbReference>
<dbReference type="Pfam" id="PF01713">
    <property type="entry name" value="Smr"/>
    <property type="match status" value="1"/>
</dbReference>
<dbReference type="PANTHER" id="PTHR35562:SF2">
    <property type="entry name" value="DNA ENDONUCLEASE SMRA-RELATED"/>
    <property type="match status" value="1"/>
</dbReference>
<keyword evidence="3" id="KW-0255">Endonuclease</keyword>
<dbReference type="STRING" id="1508389.SAMN05444003_2235"/>
<protein>
    <submittedName>
        <fullName evidence="3">DNA-nicking endonuclease, Smr domain</fullName>
    </submittedName>
</protein>
<dbReference type="RefSeq" id="WP_072901101.1">
    <property type="nucleotide sequence ID" value="NZ_FQXB01000003.1"/>
</dbReference>
<dbReference type="InterPro" id="IPR002625">
    <property type="entry name" value="Smr_dom"/>
</dbReference>
<feature type="region of interest" description="Disordered" evidence="1">
    <location>
        <begin position="1"/>
        <end position="45"/>
    </location>
</feature>
<keyword evidence="3" id="KW-0540">Nuclease</keyword>
<evidence type="ECO:0000259" key="2">
    <source>
        <dbReference type="PROSITE" id="PS50828"/>
    </source>
</evidence>
<keyword evidence="3" id="KW-0378">Hydrolase</keyword>
<dbReference type="AlphaFoldDB" id="A0A1M5QQD7"/>
<feature type="compositionally biased region" description="Basic and acidic residues" evidence="1">
    <location>
        <begin position="29"/>
        <end position="39"/>
    </location>
</feature>
<dbReference type="SUPFAM" id="SSF160443">
    <property type="entry name" value="SMR domain-like"/>
    <property type="match status" value="1"/>
</dbReference>
<reference evidence="3 4" key="1">
    <citation type="submission" date="2016-11" db="EMBL/GenBank/DDBJ databases">
        <authorList>
            <person name="Jaros S."/>
            <person name="Januszkiewicz K."/>
            <person name="Wedrychowicz H."/>
        </authorList>
    </citation>
    <scope>NUCLEOTIDE SEQUENCE [LARGE SCALE GENOMIC DNA]</scope>
    <source>
        <strain evidence="3 4">DSM 28715</strain>
    </source>
</reference>
<sequence length="188" mass="20995">MKKPRHLSSDERALWDSVARQTVPMTPDKQAKVAEESPVRKPVKPAVPISPFRVGETASATATFGQQVDRKPKVVMDAGAFAKLKRGKLTPERRIDLHGMTLSQAHPALIRFIMEAHTDQKRLVLVITGKGDRKDPKGPFEVQRGVLRRQVPMWLSAPPLNAYILQSVPSHQKHGGDGALYVYLRRAR</sequence>
<dbReference type="OrthoDB" id="7165597at2"/>
<dbReference type="PANTHER" id="PTHR35562">
    <property type="entry name" value="DNA ENDONUCLEASE SMRA-RELATED"/>
    <property type="match status" value="1"/>
</dbReference>
<dbReference type="InterPro" id="IPR036063">
    <property type="entry name" value="Smr_dom_sf"/>
</dbReference>
<accession>A0A1M5QQD7</accession>
<evidence type="ECO:0000313" key="3">
    <source>
        <dbReference type="EMBL" id="SHH15803.1"/>
    </source>
</evidence>
<evidence type="ECO:0000313" key="4">
    <source>
        <dbReference type="Proteomes" id="UP000184074"/>
    </source>
</evidence>
<proteinExistence type="predicted"/>
<feature type="domain" description="Smr" evidence="2">
    <location>
        <begin position="95"/>
        <end position="185"/>
    </location>
</feature>